<dbReference type="PATRIC" id="fig|1886670.3.peg.2608"/>
<dbReference type="Gene3D" id="3.40.50.360">
    <property type="match status" value="1"/>
</dbReference>
<keyword evidence="4" id="KW-1185">Reference proteome</keyword>
<dbReference type="GO" id="GO:0003955">
    <property type="term" value="F:NAD(P)H dehydrogenase (quinone) activity"/>
    <property type="evidence" value="ECO:0007669"/>
    <property type="project" value="TreeGrafter"/>
</dbReference>
<comment type="caution">
    <text evidence="3">The sequence shown here is derived from an EMBL/GenBank/DDBJ whole genome shotgun (WGS) entry which is preliminary data.</text>
</comment>
<evidence type="ECO:0000313" key="4">
    <source>
        <dbReference type="Proteomes" id="UP000094578"/>
    </source>
</evidence>
<dbReference type="STRING" id="1886670.PTI45_02564"/>
<dbReference type="PANTHER" id="PTHR47307:SF1">
    <property type="entry name" value="GLUTATHIONE-REGULATED POTASSIUM-EFFLUX SYSTEM ANCILLARY PROTEIN KEFG"/>
    <property type="match status" value="1"/>
</dbReference>
<dbReference type="Pfam" id="PF02525">
    <property type="entry name" value="Flavodoxin_2"/>
    <property type="match status" value="1"/>
</dbReference>
<gene>
    <name evidence="3" type="ORF">PTI45_02564</name>
</gene>
<evidence type="ECO:0000313" key="3">
    <source>
        <dbReference type="EMBL" id="ODP28146.1"/>
    </source>
</evidence>
<keyword evidence="1" id="KW-0560">Oxidoreductase</keyword>
<proteinExistence type="predicted"/>
<dbReference type="GO" id="GO:0010181">
    <property type="term" value="F:FMN binding"/>
    <property type="evidence" value="ECO:0007669"/>
    <property type="project" value="TreeGrafter"/>
</dbReference>
<dbReference type="InterPro" id="IPR046980">
    <property type="entry name" value="KefG/KefF"/>
</dbReference>
<organism evidence="3 4">
    <name type="scientific">Paenibacillus nuruki</name>
    <dbReference type="NCBI Taxonomy" id="1886670"/>
    <lineage>
        <taxon>Bacteria</taxon>
        <taxon>Bacillati</taxon>
        <taxon>Bacillota</taxon>
        <taxon>Bacilli</taxon>
        <taxon>Bacillales</taxon>
        <taxon>Paenibacillaceae</taxon>
        <taxon>Paenibacillus</taxon>
    </lineage>
</organism>
<sequence length="175" mass="20593">MKTLVIVTHPHMEDSVINKRWVKELEQYPDQFTIHELYKVYPDEKINVEQEQALVEAHDHIVFQFPLYWFNSPPLLKKWLDEVLLYGWAYGSTGKVFTDRKVAIAVTVGVSEADYQPEGKYRYTLEQILLPFEMTFDYIHASYQGFTAFYSAEHESTPVRIEESISGYIDFLQNL</sequence>
<evidence type="ECO:0000256" key="1">
    <source>
        <dbReference type="ARBA" id="ARBA00023002"/>
    </source>
</evidence>
<dbReference type="EMBL" id="MDER01000043">
    <property type="protein sequence ID" value="ODP28146.1"/>
    <property type="molecule type" value="Genomic_DNA"/>
</dbReference>
<dbReference type="GO" id="GO:0009055">
    <property type="term" value="F:electron transfer activity"/>
    <property type="evidence" value="ECO:0007669"/>
    <property type="project" value="TreeGrafter"/>
</dbReference>
<reference evidence="3 4" key="1">
    <citation type="submission" date="2016-08" db="EMBL/GenBank/DDBJ databases">
        <title>Genome sequencing of Paenibacillus sp. TI45-13ar, isolated from Korean traditional nuruk.</title>
        <authorList>
            <person name="Kim S.-J."/>
        </authorList>
    </citation>
    <scope>NUCLEOTIDE SEQUENCE [LARGE SCALE GENOMIC DNA]</scope>
    <source>
        <strain evidence="3 4">TI45-13ar</strain>
    </source>
</reference>
<accession>A0A1E3L325</accession>
<dbReference type="PANTHER" id="PTHR47307">
    <property type="entry name" value="GLUTATHIONE-REGULATED POTASSIUM-EFFLUX SYSTEM ANCILLARY PROTEIN KEFG"/>
    <property type="match status" value="1"/>
</dbReference>
<dbReference type="AlphaFoldDB" id="A0A1E3L325"/>
<name>A0A1E3L325_9BACL</name>
<feature type="domain" description="Flavodoxin-like fold" evidence="2">
    <location>
        <begin position="1"/>
        <end position="165"/>
    </location>
</feature>
<dbReference type="Proteomes" id="UP000094578">
    <property type="component" value="Unassembled WGS sequence"/>
</dbReference>
<dbReference type="InterPro" id="IPR003680">
    <property type="entry name" value="Flavodoxin_fold"/>
</dbReference>
<dbReference type="RefSeq" id="WP_069327970.1">
    <property type="nucleotide sequence ID" value="NZ_MDER01000043.1"/>
</dbReference>
<evidence type="ECO:0000259" key="2">
    <source>
        <dbReference type="Pfam" id="PF02525"/>
    </source>
</evidence>
<protein>
    <submittedName>
        <fullName evidence="3">Glutathione-regulated potassium-efflux system ancillary protein KefG</fullName>
    </submittedName>
</protein>
<dbReference type="InterPro" id="IPR029039">
    <property type="entry name" value="Flavoprotein-like_sf"/>
</dbReference>
<dbReference type="SUPFAM" id="SSF52218">
    <property type="entry name" value="Flavoproteins"/>
    <property type="match status" value="1"/>
</dbReference>